<comment type="caution">
    <text evidence="2">The sequence shown here is derived from an EMBL/GenBank/DDBJ whole genome shotgun (WGS) entry which is preliminary data.</text>
</comment>
<dbReference type="Gene3D" id="1.10.443.10">
    <property type="entry name" value="Intergrase catalytic core"/>
    <property type="match status" value="1"/>
</dbReference>
<dbReference type="Proteomes" id="UP001212997">
    <property type="component" value="Unassembled WGS sequence"/>
</dbReference>
<dbReference type="InterPro" id="IPR013762">
    <property type="entry name" value="Integrase-like_cat_sf"/>
</dbReference>
<sequence length="198" mass="21811">MRAGELTVKDEEEFSPAKHIRRGDVVEVVNPQGLVTLKLHPPVTKTSQVRGEDTVCAPQADETCPRRALAAHYARNNPGPNEHLFAHNVSGEHQALKKKAFLRALAKAASAAGIKKVHGHAFRIGGTLEYLLRGNSFETVKTHGRWKSDAFQRYLRRHALILAPHLQDVGTLQHDFIEVAIATDEVAEDQDQPAPATV</sequence>
<gene>
    <name evidence="2" type="ORF">NLI96_g13374</name>
</gene>
<dbReference type="PANTHER" id="PTHR34605">
    <property type="entry name" value="PHAGE_INTEGRASE DOMAIN-CONTAINING PROTEIN"/>
    <property type="match status" value="1"/>
</dbReference>
<protein>
    <recommendedName>
        <fullName evidence="4">Tyr recombinase domain-containing protein</fullName>
    </recommendedName>
</protein>
<dbReference type="InterPro" id="IPR052925">
    <property type="entry name" value="Phage_Integrase-like_Recomb"/>
</dbReference>
<dbReference type="GO" id="GO:0003677">
    <property type="term" value="F:DNA binding"/>
    <property type="evidence" value="ECO:0007669"/>
    <property type="project" value="InterPro"/>
</dbReference>
<dbReference type="GO" id="GO:0006310">
    <property type="term" value="P:DNA recombination"/>
    <property type="evidence" value="ECO:0007669"/>
    <property type="project" value="UniProtKB-KW"/>
</dbReference>
<keyword evidence="1" id="KW-0233">DNA recombination</keyword>
<dbReference type="AlphaFoldDB" id="A0AAD5YBK3"/>
<keyword evidence="3" id="KW-1185">Reference proteome</keyword>
<accession>A0AAD5YBK3</accession>
<dbReference type="GO" id="GO:0015074">
    <property type="term" value="P:DNA integration"/>
    <property type="evidence" value="ECO:0007669"/>
    <property type="project" value="InterPro"/>
</dbReference>
<evidence type="ECO:0008006" key="4">
    <source>
        <dbReference type="Google" id="ProtNLM"/>
    </source>
</evidence>
<evidence type="ECO:0000313" key="3">
    <source>
        <dbReference type="Proteomes" id="UP001212997"/>
    </source>
</evidence>
<dbReference type="EMBL" id="JANAWD010002173">
    <property type="protein sequence ID" value="KAJ3472298.1"/>
    <property type="molecule type" value="Genomic_DNA"/>
</dbReference>
<dbReference type="SUPFAM" id="SSF56349">
    <property type="entry name" value="DNA breaking-rejoining enzymes"/>
    <property type="match status" value="1"/>
</dbReference>
<proteinExistence type="predicted"/>
<dbReference type="InterPro" id="IPR011010">
    <property type="entry name" value="DNA_brk_join_enz"/>
</dbReference>
<evidence type="ECO:0000256" key="1">
    <source>
        <dbReference type="ARBA" id="ARBA00023172"/>
    </source>
</evidence>
<reference evidence="2" key="1">
    <citation type="submission" date="2022-07" db="EMBL/GenBank/DDBJ databases">
        <title>Genome Sequence of Physisporinus lineatus.</title>
        <authorList>
            <person name="Buettner E."/>
        </authorList>
    </citation>
    <scope>NUCLEOTIDE SEQUENCE</scope>
    <source>
        <strain evidence="2">VT162</strain>
    </source>
</reference>
<name>A0AAD5YBK3_9APHY</name>
<dbReference type="PANTHER" id="PTHR34605:SF3">
    <property type="entry name" value="P CELL-TYPE AGGLUTINATION PROTEIN MAP4-LIKE-RELATED"/>
    <property type="match status" value="1"/>
</dbReference>
<organism evidence="2 3">
    <name type="scientific">Meripilus lineatus</name>
    <dbReference type="NCBI Taxonomy" id="2056292"/>
    <lineage>
        <taxon>Eukaryota</taxon>
        <taxon>Fungi</taxon>
        <taxon>Dikarya</taxon>
        <taxon>Basidiomycota</taxon>
        <taxon>Agaricomycotina</taxon>
        <taxon>Agaricomycetes</taxon>
        <taxon>Polyporales</taxon>
        <taxon>Meripilaceae</taxon>
        <taxon>Meripilus</taxon>
    </lineage>
</organism>
<evidence type="ECO:0000313" key="2">
    <source>
        <dbReference type="EMBL" id="KAJ3472298.1"/>
    </source>
</evidence>